<evidence type="ECO:0000313" key="2">
    <source>
        <dbReference type="Proteomes" id="UP000826212"/>
    </source>
</evidence>
<accession>A0AC61NJH3</accession>
<protein>
    <submittedName>
        <fullName evidence="1">Uncharacterized protein</fullName>
    </submittedName>
</protein>
<sequence>MWTYLTIRDGQRNEIITIHDLSSTESKSYTVPNTVLQYLQDHSLKQRLFVLQEDRGVVKDNKGLFVEGDHEFFVNVRIETNNQGASLTSKGEVGIGKQFFLGFMRNVFSGHKDNNSNFFSIMATEDGTVVRVHNDTFDWFSGSENKKTEWTGDMTSGYQCTLNSGQTVTLGYNIASTSLSLGDDFDSPSGTEVTSSKPVVVNSGSWSASPHSGKARDIGFDQIVPAEVIGDKYIFIKGQGIYGSNTAKGESVILIATEDNTVVEYESNGTTVHHTISKKGDYLRLGSEIYEQHGAITTLLPAIYLTSSKPIYAYQTISGAPDKSQTTGMSFIPPLKCSTGWKVTIPSAKELENPNTSTINAMIKGATRSKFVEINGVPLVDADYVSVGTSGWYTFSYEVTTNDNFLVENSNQDPVNVALYIVSGNIGAAGYFSGFGIRPILNPYIKLEGAVEACADNVDLVIQNPHHGWSYTWYQDDNPIVGETASSFTPSSSGLYYVDAAYGCDGETPKIYQSDKVFLSACLGTSSTLSGVEGTTIDFDVVLSESLSSDLSFDLILEPIVGEGAAIEGNDFQFAESLVHLVIPSGSIKKTIQIDLLDDATHEAPESFTVRIANNSLAKLSIASSVISIVDNDPVVLNLSDGSGATEASYCEGNSRELVLNITDGSPSLSLLCFVNSVERSDILFTAPTTENPYYSAVFPEMSAGTYQVQVKGTDAVPTTFESNVIQYHVKGKPRPLRIMF</sequence>
<evidence type="ECO:0000313" key="1">
    <source>
        <dbReference type="EMBL" id="QZE15862.1"/>
    </source>
</evidence>
<name>A0AC61NJH3_9BACT</name>
<keyword evidence="2" id="KW-1185">Reference proteome</keyword>
<organism evidence="1 2">
    <name type="scientific">Halosquirtibacter laminarini</name>
    <dbReference type="NCBI Taxonomy" id="3374600"/>
    <lineage>
        <taxon>Bacteria</taxon>
        <taxon>Pseudomonadati</taxon>
        <taxon>Bacteroidota</taxon>
        <taxon>Bacteroidia</taxon>
        <taxon>Marinilabiliales</taxon>
        <taxon>Prolixibacteraceae</taxon>
        <taxon>Halosquirtibacter</taxon>
    </lineage>
</organism>
<reference evidence="1" key="1">
    <citation type="submission" date="2021-08" db="EMBL/GenBank/DDBJ databases">
        <title>Novel anaerobic bacterium isolated from sea squirt in East Sea, Republic of Korea.</title>
        <authorList>
            <person name="Nguyen T.H."/>
            <person name="Li Z."/>
            <person name="Lee Y.-J."/>
            <person name="Ko J."/>
            <person name="Kim S.-G."/>
        </authorList>
    </citation>
    <scope>NUCLEOTIDE SEQUENCE</scope>
    <source>
        <strain evidence="1">KCTC 25031</strain>
    </source>
</reference>
<gene>
    <name evidence="1" type="ORF">K4L44_08530</name>
</gene>
<dbReference type="Proteomes" id="UP000826212">
    <property type="component" value="Chromosome"/>
</dbReference>
<proteinExistence type="predicted"/>
<dbReference type="EMBL" id="CP081303">
    <property type="protein sequence ID" value="QZE15862.1"/>
    <property type="molecule type" value="Genomic_DNA"/>
</dbReference>